<dbReference type="InterPro" id="IPR017748">
    <property type="entry name" value="TagF"/>
</dbReference>
<dbReference type="PIRSF" id="PIRSF029287">
    <property type="entry name" value="UCP029287"/>
    <property type="match status" value="1"/>
</dbReference>
<sequence length="228" mass="24762">MEHPGFGAFGKMPSVGDFFRLNVPASFVQVWDDWIQRGMLEGQGASGEAWDRQYMSAPIWRFCLSPALAGPQKMLGVLMPSVDRVGRRFPLTLAAPASAEGSAILDHFRETELYVQLEDVALAALEDDMTKDRLAEALSDLPSPQRRSDARVRKAGSTLVLTQGEGIGDILPDLAAGLMTGDYRAPSIWSTEIAGVPRLMICEGLPTGANMQGLFNLTAAIWTEARPI</sequence>
<protein>
    <submittedName>
        <fullName evidence="1">Type VI secretion system-associated protein TagF</fullName>
    </submittedName>
</protein>
<dbReference type="InterPro" id="IPR038225">
    <property type="entry name" value="TagF_sf"/>
</dbReference>
<proteinExistence type="predicted"/>
<evidence type="ECO:0000313" key="1">
    <source>
        <dbReference type="EMBL" id="MCL6282712.1"/>
    </source>
</evidence>
<dbReference type="RefSeq" id="WP_249707067.1">
    <property type="nucleotide sequence ID" value="NZ_JAMFMB010000003.1"/>
</dbReference>
<gene>
    <name evidence="1" type="primary">tagF</name>
    <name evidence="1" type="ORF">M3P21_04140</name>
</gene>
<keyword evidence="2" id="KW-1185">Reference proteome</keyword>
<dbReference type="Proteomes" id="UP001203880">
    <property type="component" value="Unassembled WGS sequence"/>
</dbReference>
<dbReference type="EMBL" id="JAMFMB010000003">
    <property type="protein sequence ID" value="MCL6282712.1"/>
    <property type="molecule type" value="Genomic_DNA"/>
</dbReference>
<dbReference type="NCBIfam" id="TIGR03373">
    <property type="entry name" value="VI_minor_4"/>
    <property type="match status" value="1"/>
</dbReference>
<reference evidence="1" key="1">
    <citation type="submission" date="2022-05" db="EMBL/GenBank/DDBJ databases">
        <authorList>
            <person name="Park J.-S."/>
        </authorList>
    </citation>
    <scope>NUCLEOTIDE SEQUENCE</scope>
    <source>
        <strain evidence="1">2012CJ41-6</strain>
    </source>
</reference>
<dbReference type="Pfam" id="PF09867">
    <property type="entry name" value="TagF_N"/>
    <property type="match status" value="1"/>
</dbReference>
<accession>A0ABT0PYT2</accession>
<evidence type="ECO:0000313" key="2">
    <source>
        <dbReference type="Proteomes" id="UP001203880"/>
    </source>
</evidence>
<name>A0ABT0PYT2_9RHOB</name>
<organism evidence="1 2">
    <name type="scientific">Ruegeria spongiae</name>
    <dbReference type="NCBI Taxonomy" id="2942209"/>
    <lineage>
        <taxon>Bacteria</taxon>
        <taxon>Pseudomonadati</taxon>
        <taxon>Pseudomonadota</taxon>
        <taxon>Alphaproteobacteria</taxon>
        <taxon>Rhodobacterales</taxon>
        <taxon>Roseobacteraceae</taxon>
        <taxon>Ruegeria</taxon>
    </lineage>
</organism>
<comment type="caution">
    <text evidence="1">The sequence shown here is derived from an EMBL/GenBank/DDBJ whole genome shotgun (WGS) entry which is preliminary data.</text>
</comment>
<dbReference type="Gene3D" id="3.40.1730.10">
    <property type="entry name" value="pa0076 domain"/>
    <property type="match status" value="1"/>
</dbReference>